<keyword evidence="3" id="KW-0804">Transcription</keyword>
<feature type="DNA-binding region" description="H-T-H motif" evidence="4">
    <location>
        <begin position="84"/>
        <end position="103"/>
    </location>
</feature>
<evidence type="ECO:0000313" key="7">
    <source>
        <dbReference type="EMBL" id="AAS06211.1"/>
    </source>
</evidence>
<dbReference type="InterPro" id="IPR036271">
    <property type="entry name" value="Tet_transcr_reg_TetR-rel_C_sf"/>
</dbReference>
<dbReference type="eggNOG" id="COG1309">
    <property type="taxonomic scope" value="Bacteria"/>
</dbReference>
<dbReference type="PANTHER" id="PTHR47506:SF3">
    <property type="entry name" value="HTH-TYPE TRANSCRIPTIONAL REGULATOR LMRA"/>
    <property type="match status" value="1"/>
</dbReference>
<proteinExistence type="predicted"/>
<dbReference type="STRING" id="262316.MAP_3661c"/>
<dbReference type="InterPro" id="IPR054156">
    <property type="entry name" value="YxaF_TetR_C"/>
</dbReference>
<dbReference type="AlphaFoldDB" id="Q73TQ7"/>
<dbReference type="Pfam" id="PF00440">
    <property type="entry name" value="TetR_N"/>
    <property type="match status" value="1"/>
</dbReference>
<dbReference type="PANTHER" id="PTHR47506">
    <property type="entry name" value="TRANSCRIPTIONAL REGULATORY PROTEIN"/>
    <property type="match status" value="1"/>
</dbReference>
<dbReference type="EMBL" id="AE016958">
    <property type="protein sequence ID" value="AAS06211.1"/>
    <property type="molecule type" value="Genomic_DNA"/>
</dbReference>
<gene>
    <name evidence="7" type="ordered locus">MAP_3661c</name>
</gene>
<keyword evidence="8" id="KW-1185">Reference proteome</keyword>
<reference evidence="7 8" key="1">
    <citation type="journal article" date="2005" name="Proc. Natl. Acad. Sci. U.S.A.">
        <title>The complete genome sequence of Mycobacterium avium subspecies paratuberculosis.</title>
        <authorList>
            <person name="Li L."/>
            <person name="Bannantine J.P."/>
            <person name="Zhang Q."/>
            <person name="Amonsin A."/>
            <person name="May B.J."/>
            <person name="Alt D."/>
            <person name="Banerji N."/>
            <person name="Kanjilal S."/>
            <person name="Kapur V."/>
        </authorList>
    </citation>
    <scope>NUCLEOTIDE SEQUENCE [LARGE SCALE GENOMIC DNA]</scope>
    <source>
        <strain evidence="8">ATCC BAA-968 / K-10</strain>
    </source>
</reference>
<sequence length="261" mass="27192">MSSTSRATNSPARCPTCGAAPSASAHVTCTGRHCGIRTRPDAGPGLTDRADHQAAGPAKRGGTRTKMLASAAEVMRERGAAGVTIDAVLARSGAPRGSVYYHFPDGRNQILAEALRYSGDSITALIDQAAGRGGRALLREFVEYWERLLTEGGFTAGCPVVAAAIGCSEDEGPKLSAEAGAILGRWCTALTRAFVNDGFDDADAASLAVMSIAALEGGIVLSRSTRNAGPLHQVGEQLEFLIKAREFVVRNKIPGKQPGSR</sequence>
<dbReference type="SUPFAM" id="SSF48498">
    <property type="entry name" value="Tetracyclin repressor-like, C-terminal domain"/>
    <property type="match status" value="1"/>
</dbReference>
<evidence type="ECO:0000256" key="1">
    <source>
        <dbReference type="ARBA" id="ARBA00023015"/>
    </source>
</evidence>
<evidence type="ECO:0000256" key="2">
    <source>
        <dbReference type="ARBA" id="ARBA00023125"/>
    </source>
</evidence>
<protein>
    <recommendedName>
        <fullName evidence="6">HTH tetR-type domain-containing protein</fullName>
    </recommendedName>
</protein>
<evidence type="ECO:0000259" key="6">
    <source>
        <dbReference type="PROSITE" id="PS50977"/>
    </source>
</evidence>
<feature type="domain" description="HTH tetR-type" evidence="6">
    <location>
        <begin position="61"/>
        <end position="121"/>
    </location>
</feature>
<dbReference type="KEGG" id="mpa:MAP_3661c"/>
<evidence type="ECO:0000313" key="8">
    <source>
        <dbReference type="Proteomes" id="UP000000580"/>
    </source>
</evidence>
<name>Q73TQ7_MYCPA</name>
<evidence type="ECO:0000256" key="4">
    <source>
        <dbReference type="PROSITE-ProRule" id="PRU00335"/>
    </source>
</evidence>
<feature type="region of interest" description="Disordered" evidence="5">
    <location>
        <begin position="40"/>
        <end position="64"/>
    </location>
</feature>
<dbReference type="GO" id="GO:0003677">
    <property type="term" value="F:DNA binding"/>
    <property type="evidence" value="ECO:0007669"/>
    <property type="project" value="UniProtKB-UniRule"/>
</dbReference>
<accession>Q73TQ7</accession>
<dbReference type="Gene3D" id="1.10.357.10">
    <property type="entry name" value="Tetracycline Repressor, domain 2"/>
    <property type="match status" value="1"/>
</dbReference>
<dbReference type="Proteomes" id="UP000000580">
    <property type="component" value="Chromosome"/>
</dbReference>
<organism evidence="7 8">
    <name type="scientific">Mycolicibacterium paratuberculosis (strain ATCC BAA-968 / K-10)</name>
    <name type="common">Mycobacterium paratuberculosis</name>
    <dbReference type="NCBI Taxonomy" id="262316"/>
    <lineage>
        <taxon>Bacteria</taxon>
        <taxon>Bacillati</taxon>
        <taxon>Actinomycetota</taxon>
        <taxon>Actinomycetes</taxon>
        <taxon>Mycobacteriales</taxon>
        <taxon>Mycobacteriaceae</taxon>
        <taxon>Mycobacterium</taxon>
        <taxon>Mycobacterium avium complex (MAC)</taxon>
    </lineage>
</organism>
<dbReference type="Pfam" id="PF21993">
    <property type="entry name" value="TetR_C_13_2"/>
    <property type="match status" value="1"/>
</dbReference>
<dbReference type="SUPFAM" id="SSF46689">
    <property type="entry name" value="Homeodomain-like"/>
    <property type="match status" value="1"/>
</dbReference>
<keyword evidence="1" id="KW-0805">Transcription regulation</keyword>
<evidence type="ECO:0000256" key="5">
    <source>
        <dbReference type="SAM" id="MobiDB-lite"/>
    </source>
</evidence>
<dbReference type="InterPro" id="IPR009057">
    <property type="entry name" value="Homeodomain-like_sf"/>
</dbReference>
<dbReference type="PROSITE" id="PS50977">
    <property type="entry name" value="HTH_TETR_2"/>
    <property type="match status" value="1"/>
</dbReference>
<evidence type="ECO:0000256" key="3">
    <source>
        <dbReference type="ARBA" id="ARBA00023163"/>
    </source>
</evidence>
<dbReference type="InterPro" id="IPR001647">
    <property type="entry name" value="HTH_TetR"/>
</dbReference>
<dbReference type="HOGENOM" id="CLU_069356_28_1_11"/>
<keyword evidence="2 4" id="KW-0238">DNA-binding</keyword>